<evidence type="ECO:0000313" key="3">
    <source>
        <dbReference type="Proteomes" id="UP001190700"/>
    </source>
</evidence>
<evidence type="ECO:0000313" key="2">
    <source>
        <dbReference type="EMBL" id="KAK3236062.1"/>
    </source>
</evidence>
<proteinExistence type="predicted"/>
<protein>
    <submittedName>
        <fullName evidence="2">Uncharacterized protein</fullName>
    </submittedName>
</protein>
<dbReference type="AlphaFoldDB" id="A0AAE0EQ90"/>
<feature type="compositionally biased region" description="Acidic residues" evidence="1">
    <location>
        <begin position="204"/>
        <end position="213"/>
    </location>
</feature>
<name>A0AAE0EQ90_9CHLO</name>
<dbReference type="Proteomes" id="UP001190700">
    <property type="component" value="Unassembled WGS sequence"/>
</dbReference>
<gene>
    <name evidence="2" type="ORF">CYMTET_53778</name>
</gene>
<evidence type="ECO:0000256" key="1">
    <source>
        <dbReference type="SAM" id="MobiDB-lite"/>
    </source>
</evidence>
<reference evidence="2 3" key="1">
    <citation type="journal article" date="2015" name="Genome Biol. Evol.">
        <title>Comparative Genomics of a Bacterivorous Green Alga Reveals Evolutionary Causalities and Consequences of Phago-Mixotrophic Mode of Nutrition.</title>
        <authorList>
            <person name="Burns J.A."/>
            <person name="Paasch A."/>
            <person name="Narechania A."/>
            <person name="Kim E."/>
        </authorList>
    </citation>
    <scope>NUCLEOTIDE SEQUENCE [LARGE SCALE GENOMIC DNA]</scope>
    <source>
        <strain evidence="2 3">PLY_AMNH</strain>
    </source>
</reference>
<feature type="compositionally biased region" description="Acidic residues" evidence="1">
    <location>
        <begin position="351"/>
        <end position="362"/>
    </location>
</feature>
<organism evidence="2 3">
    <name type="scientific">Cymbomonas tetramitiformis</name>
    <dbReference type="NCBI Taxonomy" id="36881"/>
    <lineage>
        <taxon>Eukaryota</taxon>
        <taxon>Viridiplantae</taxon>
        <taxon>Chlorophyta</taxon>
        <taxon>Pyramimonadophyceae</taxon>
        <taxon>Pyramimonadales</taxon>
        <taxon>Pyramimonadaceae</taxon>
        <taxon>Cymbomonas</taxon>
    </lineage>
</organism>
<feature type="compositionally biased region" description="Acidic residues" evidence="1">
    <location>
        <begin position="42"/>
        <end position="55"/>
    </location>
</feature>
<sequence>MPSGMLTYDQFKLARKKMGKDADKEKYKQYKRKWALANASDSESEDEEEEEEEEEDPKKKGERARPIRPRHGEDEMLVKGQLNPFIGLDKQTLARDRFRRRMAELMPLTHRHLRVKGGQPTSQVVHPNAKLEAPPQVGAVAPQGGGDACLGLLPWVGVEAVGLEVNSEVPTDERKIYLASATYLVLVVAAEDRRAVHRDLLDAEMEEEEEEKEEEAKGKGKASGKAEGKAEPKGKEPMAGKGKEPMAPKRQGLKVAEARKRAADQEVLEHGRLKVGDHALVMASKDHEVEDEEKRYDEDKELSYYLSGKPDGLKVPKPAGTSAEEEDEEKDEDEEDEAEVEDEEAGKAEEEEKAEEDEAEEEAPPKNKNKRKALPTAEEKGKEKK</sequence>
<feature type="compositionally biased region" description="Basic and acidic residues" evidence="1">
    <location>
        <begin position="214"/>
        <end position="247"/>
    </location>
</feature>
<feature type="compositionally biased region" description="Basic and acidic residues" evidence="1">
    <location>
        <begin position="284"/>
        <end position="302"/>
    </location>
</feature>
<feature type="compositionally biased region" description="Acidic residues" evidence="1">
    <location>
        <begin position="323"/>
        <end position="344"/>
    </location>
</feature>
<keyword evidence="3" id="KW-1185">Reference proteome</keyword>
<feature type="compositionally biased region" description="Basic and acidic residues" evidence="1">
    <location>
        <begin position="256"/>
        <end position="277"/>
    </location>
</feature>
<feature type="region of interest" description="Disordered" evidence="1">
    <location>
        <begin position="34"/>
        <end position="74"/>
    </location>
</feature>
<comment type="caution">
    <text evidence="2">The sequence shown here is derived from an EMBL/GenBank/DDBJ whole genome shotgun (WGS) entry which is preliminary data.</text>
</comment>
<dbReference type="EMBL" id="LGRX02035166">
    <property type="protein sequence ID" value="KAK3236062.1"/>
    <property type="molecule type" value="Genomic_DNA"/>
</dbReference>
<accession>A0AAE0EQ90</accession>
<feature type="compositionally biased region" description="Basic and acidic residues" evidence="1">
    <location>
        <begin position="56"/>
        <end position="74"/>
    </location>
</feature>
<feature type="region of interest" description="Disordered" evidence="1">
    <location>
        <begin position="204"/>
        <end position="385"/>
    </location>
</feature>